<dbReference type="Gene3D" id="1.10.10.10">
    <property type="entry name" value="Winged helix-like DNA-binding domain superfamily/Winged helix DNA-binding domain"/>
    <property type="match status" value="1"/>
</dbReference>
<protein>
    <recommendedName>
        <fullName evidence="2">HTH marR-type domain-containing protein</fullName>
    </recommendedName>
</protein>
<dbReference type="SMART" id="SM00347">
    <property type="entry name" value="HTH_MARR"/>
    <property type="match status" value="1"/>
</dbReference>
<dbReference type="InterPro" id="IPR000835">
    <property type="entry name" value="HTH_MarR-typ"/>
</dbReference>
<dbReference type="Pfam" id="PF12802">
    <property type="entry name" value="MarR_2"/>
    <property type="match status" value="1"/>
</dbReference>
<organism evidence="3 4">
    <name type="scientific">Streptomyces coacervatus</name>
    <dbReference type="NCBI Taxonomy" id="647381"/>
    <lineage>
        <taxon>Bacteria</taxon>
        <taxon>Bacillati</taxon>
        <taxon>Actinomycetota</taxon>
        <taxon>Actinomycetes</taxon>
        <taxon>Kitasatosporales</taxon>
        <taxon>Streptomycetaceae</taxon>
        <taxon>Streptomyces</taxon>
    </lineage>
</organism>
<feature type="domain" description="HTH marR-type" evidence="2">
    <location>
        <begin position="23"/>
        <end position="118"/>
    </location>
</feature>
<dbReference type="Proteomes" id="UP001501009">
    <property type="component" value="Unassembled WGS sequence"/>
</dbReference>
<feature type="region of interest" description="Disordered" evidence="1">
    <location>
        <begin position="1"/>
        <end position="27"/>
    </location>
</feature>
<gene>
    <name evidence="3" type="ORF">GCM10022403_032310</name>
</gene>
<accession>A0ABP7HKA1</accession>
<feature type="compositionally biased region" description="Low complexity" evidence="1">
    <location>
        <begin position="17"/>
        <end position="27"/>
    </location>
</feature>
<comment type="caution">
    <text evidence="3">The sequence shown here is derived from an EMBL/GenBank/DDBJ whole genome shotgun (WGS) entry which is preliminary data.</text>
</comment>
<dbReference type="InterPro" id="IPR039422">
    <property type="entry name" value="MarR/SlyA-like"/>
</dbReference>
<evidence type="ECO:0000313" key="3">
    <source>
        <dbReference type="EMBL" id="GAA3795958.1"/>
    </source>
</evidence>
<name>A0ABP7HKA1_9ACTN</name>
<dbReference type="PANTHER" id="PTHR33164:SF106">
    <property type="entry name" value="TRANSCRIPTIONAL REGULATORY PROTEIN"/>
    <property type="match status" value="1"/>
</dbReference>
<evidence type="ECO:0000259" key="2">
    <source>
        <dbReference type="SMART" id="SM00347"/>
    </source>
</evidence>
<dbReference type="SUPFAM" id="SSF46785">
    <property type="entry name" value="Winged helix' DNA-binding domain"/>
    <property type="match status" value="1"/>
</dbReference>
<keyword evidence="4" id="KW-1185">Reference proteome</keyword>
<reference evidence="4" key="1">
    <citation type="journal article" date="2019" name="Int. J. Syst. Evol. Microbiol.">
        <title>The Global Catalogue of Microorganisms (GCM) 10K type strain sequencing project: providing services to taxonomists for standard genome sequencing and annotation.</title>
        <authorList>
            <consortium name="The Broad Institute Genomics Platform"/>
            <consortium name="The Broad Institute Genome Sequencing Center for Infectious Disease"/>
            <person name="Wu L."/>
            <person name="Ma J."/>
        </authorList>
    </citation>
    <scope>NUCLEOTIDE SEQUENCE [LARGE SCALE GENOMIC DNA]</scope>
    <source>
        <strain evidence="4">JCM 17138</strain>
    </source>
</reference>
<dbReference type="CDD" id="cd00090">
    <property type="entry name" value="HTH_ARSR"/>
    <property type="match status" value="1"/>
</dbReference>
<dbReference type="InterPro" id="IPR036388">
    <property type="entry name" value="WH-like_DNA-bd_sf"/>
</dbReference>
<evidence type="ECO:0000313" key="4">
    <source>
        <dbReference type="Proteomes" id="UP001501009"/>
    </source>
</evidence>
<dbReference type="InterPro" id="IPR011991">
    <property type="entry name" value="ArsR-like_HTH"/>
</dbReference>
<dbReference type="PANTHER" id="PTHR33164">
    <property type="entry name" value="TRANSCRIPTIONAL REGULATOR, MARR FAMILY"/>
    <property type="match status" value="1"/>
</dbReference>
<dbReference type="InterPro" id="IPR036390">
    <property type="entry name" value="WH_DNA-bd_sf"/>
</dbReference>
<dbReference type="EMBL" id="BAABDE010000015">
    <property type="protein sequence ID" value="GAA3795958.1"/>
    <property type="molecule type" value="Genomic_DNA"/>
</dbReference>
<sequence>MPGVRGIDSSHPEATRPSSAPDSAAAGSDLNVTDLTCFAYAIEAGENPLTAGALAARAHVTTGAVIGILNRLERAGYVTRRPDPADRRQVRVAALSGVEARACEVYEPYYARLSTLKETAMKPLLPSRTSTTMDDLTEEHLHETAWRPPLELVQMCPPICVGVRSRKTRGPGILWGLKCV</sequence>
<proteinExistence type="predicted"/>
<evidence type="ECO:0000256" key="1">
    <source>
        <dbReference type="SAM" id="MobiDB-lite"/>
    </source>
</evidence>